<evidence type="ECO:0000256" key="3">
    <source>
        <dbReference type="ARBA" id="ARBA00022801"/>
    </source>
</evidence>
<dbReference type="PANTHER" id="PTHR43142:SF1">
    <property type="entry name" value="CARBOXYLIC ESTER HYDROLASE"/>
    <property type="match status" value="1"/>
</dbReference>
<dbReference type="Pfam" id="PF00135">
    <property type="entry name" value="COesterase"/>
    <property type="match status" value="1"/>
</dbReference>
<accession>A0AAV1LBJ3</accession>
<feature type="active site" description="Acyl-ester intermediate" evidence="6">
    <location>
        <position position="202"/>
    </location>
</feature>
<organism evidence="9 10">
    <name type="scientific">Parnassius mnemosyne</name>
    <name type="common">clouded apollo</name>
    <dbReference type="NCBI Taxonomy" id="213953"/>
    <lineage>
        <taxon>Eukaryota</taxon>
        <taxon>Metazoa</taxon>
        <taxon>Ecdysozoa</taxon>
        <taxon>Arthropoda</taxon>
        <taxon>Hexapoda</taxon>
        <taxon>Insecta</taxon>
        <taxon>Pterygota</taxon>
        <taxon>Neoptera</taxon>
        <taxon>Endopterygota</taxon>
        <taxon>Lepidoptera</taxon>
        <taxon>Glossata</taxon>
        <taxon>Ditrysia</taxon>
        <taxon>Papilionoidea</taxon>
        <taxon>Papilionidae</taxon>
        <taxon>Parnassiinae</taxon>
        <taxon>Parnassini</taxon>
        <taxon>Parnassius</taxon>
        <taxon>Driopa</taxon>
    </lineage>
</organism>
<evidence type="ECO:0000256" key="2">
    <source>
        <dbReference type="ARBA" id="ARBA00022487"/>
    </source>
</evidence>
<evidence type="ECO:0000256" key="1">
    <source>
        <dbReference type="ARBA" id="ARBA00005964"/>
    </source>
</evidence>
<dbReference type="PRINTS" id="PR00878">
    <property type="entry name" value="CHOLNESTRASE"/>
</dbReference>
<dbReference type="EMBL" id="CAVLGL010000087">
    <property type="protein sequence ID" value="CAK1592678.1"/>
    <property type="molecule type" value="Genomic_DNA"/>
</dbReference>
<feature type="signal peptide" evidence="7">
    <location>
        <begin position="1"/>
        <end position="16"/>
    </location>
</feature>
<evidence type="ECO:0000313" key="10">
    <source>
        <dbReference type="Proteomes" id="UP001314205"/>
    </source>
</evidence>
<evidence type="ECO:0000256" key="6">
    <source>
        <dbReference type="PIRSR" id="PIRSR600997-1"/>
    </source>
</evidence>
<proteinExistence type="inferred from homology"/>
<protein>
    <recommendedName>
        <fullName evidence="8">Carboxylesterase type B domain-containing protein</fullName>
    </recommendedName>
</protein>
<dbReference type="Gene3D" id="3.40.50.1820">
    <property type="entry name" value="alpha/beta hydrolase"/>
    <property type="match status" value="1"/>
</dbReference>
<evidence type="ECO:0000256" key="7">
    <source>
        <dbReference type="SAM" id="SignalP"/>
    </source>
</evidence>
<reference evidence="9 10" key="1">
    <citation type="submission" date="2023-11" db="EMBL/GenBank/DDBJ databases">
        <authorList>
            <person name="Hedman E."/>
            <person name="Englund M."/>
            <person name="Stromberg M."/>
            <person name="Nyberg Akerstrom W."/>
            <person name="Nylinder S."/>
            <person name="Jareborg N."/>
            <person name="Kallberg Y."/>
            <person name="Kronander E."/>
        </authorList>
    </citation>
    <scope>NUCLEOTIDE SEQUENCE [LARGE SCALE GENOMIC DNA]</scope>
</reference>
<evidence type="ECO:0000313" key="9">
    <source>
        <dbReference type="EMBL" id="CAK1592678.1"/>
    </source>
</evidence>
<dbReference type="SUPFAM" id="SSF53474">
    <property type="entry name" value="alpha/beta-Hydrolases"/>
    <property type="match status" value="1"/>
</dbReference>
<keyword evidence="7" id="KW-0732">Signal</keyword>
<feature type="active site" description="Charge relay system" evidence="6">
    <location>
        <position position="324"/>
    </location>
</feature>
<evidence type="ECO:0000256" key="4">
    <source>
        <dbReference type="ARBA" id="ARBA00023180"/>
    </source>
</evidence>
<dbReference type="PANTHER" id="PTHR43142">
    <property type="entry name" value="CARBOXYLIC ESTER HYDROLASE"/>
    <property type="match status" value="1"/>
</dbReference>
<name>A0AAV1LBJ3_9NEOP</name>
<feature type="chain" id="PRO_5043954003" description="Carboxylesterase type B domain-containing protein" evidence="7">
    <location>
        <begin position="17"/>
        <end position="536"/>
    </location>
</feature>
<comment type="catalytic activity">
    <reaction evidence="5">
        <text>acetylcholine + H2O = choline + acetate + H(+)</text>
        <dbReference type="Rhea" id="RHEA:17561"/>
        <dbReference type="ChEBI" id="CHEBI:15354"/>
        <dbReference type="ChEBI" id="CHEBI:15355"/>
        <dbReference type="ChEBI" id="CHEBI:15377"/>
        <dbReference type="ChEBI" id="CHEBI:15378"/>
        <dbReference type="ChEBI" id="CHEBI:30089"/>
        <dbReference type="EC" id="3.1.1.7"/>
    </reaction>
</comment>
<sequence length="536" mass="60729">MKVVLFNLILVSAVCGSPRLDPLVNTKKGLIRGLQASDGDYSMFLGIPYARVNDSNPFGPSVPYPDFDDVFEAYDDSAVCPQAEVFTKQIIGTLDCLHLNIYVPNKASTWNRLPVLVWVYGGGFRNGFAKRSVYGPKYLVRNDVILVTLNYRLGPYGFMCLDTPDIPGNQGLKDQLSALRWVKENIEAFGGDVNKVTMIGESAGGASVDFHLHSAQEKLFDKVIMQSGTTLCPWAMAEADTRAPMAIAKHLGFEAEDNADALTFLSTVEPKLVTGAAVQLSLTFRPCAEKDFDGVEKFVGEHPINSQIPKAKDIKILIGHNNREMLHIYAKKTLDSAEGFYVFKKHLETSFHLRNEDDLVALVRQFYVGDKDFGENLKWDLMDFESDFRFNHPVHRSIQKYLDNAATVYHYVFSYSGGRNLNKIKRNITENGAAHADEIGYIFDVSTLSETTTEDDQFVIDRITTLWTNFVKYGDPTPDTSELLPVKWSPVEKDVLHYLDIDRELTMKRRPFHNRMAFWDLFYKMNHKLLFGYKED</sequence>
<dbReference type="AlphaFoldDB" id="A0AAV1LBJ3"/>
<gene>
    <name evidence="9" type="ORF">PARMNEM_LOCUS12585</name>
</gene>
<comment type="caution">
    <text evidence="9">The sequence shown here is derived from an EMBL/GenBank/DDBJ whole genome shotgun (WGS) entry which is preliminary data.</text>
</comment>
<dbReference type="InterPro" id="IPR002018">
    <property type="entry name" value="CarbesteraseB"/>
</dbReference>
<dbReference type="GO" id="GO:0003990">
    <property type="term" value="F:acetylcholinesterase activity"/>
    <property type="evidence" value="ECO:0007669"/>
    <property type="project" value="UniProtKB-EC"/>
</dbReference>
<keyword evidence="3" id="KW-0378">Hydrolase</keyword>
<dbReference type="InterPro" id="IPR000997">
    <property type="entry name" value="Cholinesterase"/>
</dbReference>
<keyword evidence="2" id="KW-0719">Serine esterase</keyword>
<keyword evidence="4" id="KW-0325">Glycoprotein</keyword>
<dbReference type="InterPro" id="IPR029058">
    <property type="entry name" value="AB_hydrolase_fold"/>
</dbReference>
<evidence type="ECO:0000256" key="5">
    <source>
        <dbReference type="ARBA" id="ARBA00048484"/>
    </source>
</evidence>
<dbReference type="Proteomes" id="UP001314205">
    <property type="component" value="Unassembled WGS sequence"/>
</dbReference>
<keyword evidence="10" id="KW-1185">Reference proteome</keyword>
<feature type="domain" description="Carboxylesterase type B" evidence="8">
    <location>
        <begin position="21"/>
        <end position="519"/>
    </location>
</feature>
<evidence type="ECO:0000259" key="8">
    <source>
        <dbReference type="Pfam" id="PF00135"/>
    </source>
</evidence>
<feature type="active site" description="Charge relay system" evidence="6">
    <location>
        <position position="435"/>
    </location>
</feature>
<comment type="similarity">
    <text evidence="1">Belongs to the type-B carboxylesterase/lipase family.</text>
</comment>